<proteinExistence type="predicted"/>
<feature type="region of interest" description="Disordered" evidence="1">
    <location>
        <begin position="120"/>
        <end position="144"/>
    </location>
</feature>
<comment type="caution">
    <text evidence="2">The sequence shown here is derived from an EMBL/GenBank/DDBJ whole genome shotgun (WGS) entry which is preliminary data.</text>
</comment>
<evidence type="ECO:0000313" key="3">
    <source>
        <dbReference type="Proteomes" id="UP000324222"/>
    </source>
</evidence>
<evidence type="ECO:0000313" key="2">
    <source>
        <dbReference type="EMBL" id="MPC44017.1"/>
    </source>
</evidence>
<accession>A0A5B7FER1</accession>
<feature type="region of interest" description="Disordered" evidence="1">
    <location>
        <begin position="51"/>
        <end position="73"/>
    </location>
</feature>
<gene>
    <name evidence="2" type="ORF">E2C01_037676</name>
</gene>
<dbReference type="Proteomes" id="UP000324222">
    <property type="component" value="Unassembled WGS sequence"/>
</dbReference>
<organism evidence="2 3">
    <name type="scientific">Portunus trituberculatus</name>
    <name type="common">Swimming crab</name>
    <name type="synonym">Neptunus trituberculatus</name>
    <dbReference type="NCBI Taxonomy" id="210409"/>
    <lineage>
        <taxon>Eukaryota</taxon>
        <taxon>Metazoa</taxon>
        <taxon>Ecdysozoa</taxon>
        <taxon>Arthropoda</taxon>
        <taxon>Crustacea</taxon>
        <taxon>Multicrustacea</taxon>
        <taxon>Malacostraca</taxon>
        <taxon>Eumalacostraca</taxon>
        <taxon>Eucarida</taxon>
        <taxon>Decapoda</taxon>
        <taxon>Pleocyemata</taxon>
        <taxon>Brachyura</taxon>
        <taxon>Eubrachyura</taxon>
        <taxon>Portunoidea</taxon>
        <taxon>Portunidae</taxon>
        <taxon>Portuninae</taxon>
        <taxon>Portunus</taxon>
    </lineage>
</organism>
<name>A0A5B7FER1_PORTR</name>
<evidence type="ECO:0000256" key="1">
    <source>
        <dbReference type="SAM" id="MobiDB-lite"/>
    </source>
</evidence>
<dbReference type="EMBL" id="VSRR010006088">
    <property type="protein sequence ID" value="MPC44017.1"/>
    <property type="molecule type" value="Genomic_DNA"/>
</dbReference>
<reference evidence="2 3" key="1">
    <citation type="submission" date="2019-05" db="EMBL/GenBank/DDBJ databases">
        <title>Another draft genome of Portunus trituberculatus and its Hox gene families provides insights of decapod evolution.</title>
        <authorList>
            <person name="Jeong J.-H."/>
            <person name="Song I."/>
            <person name="Kim S."/>
            <person name="Choi T."/>
            <person name="Kim D."/>
            <person name="Ryu S."/>
            <person name="Kim W."/>
        </authorList>
    </citation>
    <scope>NUCLEOTIDE SEQUENCE [LARGE SCALE GENOMIC DNA]</scope>
    <source>
        <tissue evidence="2">Muscle</tissue>
    </source>
</reference>
<sequence>MQRLPHHVCCMCDCKASTAQPLGGGSADRNICKGTEEKEKERTIRQLRLGRSTSEAELAAASRGAGITHGTSTPVCFQRERQHRRCFLLQPRGRHASHAPLGRQPRHLGRFMGRHTHSRPVYTEASPGEAAAKAPGLGTDLALT</sequence>
<protein>
    <submittedName>
        <fullName evidence="2">Uncharacterized protein</fullName>
    </submittedName>
</protein>
<keyword evidence="3" id="KW-1185">Reference proteome</keyword>
<dbReference type="AlphaFoldDB" id="A0A5B7FER1"/>